<name>A0AAG5D647_ANOAO</name>
<feature type="transmembrane region" description="Helical" evidence="1">
    <location>
        <begin position="17"/>
        <end position="37"/>
    </location>
</feature>
<keyword evidence="1" id="KW-0472">Membrane</keyword>
<proteinExistence type="predicted"/>
<feature type="transmembrane region" description="Helical" evidence="1">
    <location>
        <begin position="82"/>
        <end position="105"/>
    </location>
</feature>
<feature type="transmembrane region" description="Helical" evidence="1">
    <location>
        <begin position="111"/>
        <end position="132"/>
    </location>
</feature>
<protein>
    <submittedName>
        <fullName evidence="2">Uncharacterized protein</fullName>
    </submittedName>
</protein>
<organism evidence="2 3">
    <name type="scientific">Anopheles atroparvus</name>
    <name type="common">European mosquito</name>
    <dbReference type="NCBI Taxonomy" id="41427"/>
    <lineage>
        <taxon>Eukaryota</taxon>
        <taxon>Metazoa</taxon>
        <taxon>Ecdysozoa</taxon>
        <taxon>Arthropoda</taxon>
        <taxon>Hexapoda</taxon>
        <taxon>Insecta</taxon>
        <taxon>Pterygota</taxon>
        <taxon>Neoptera</taxon>
        <taxon>Endopterygota</taxon>
        <taxon>Diptera</taxon>
        <taxon>Nematocera</taxon>
        <taxon>Culicoidea</taxon>
        <taxon>Culicidae</taxon>
        <taxon>Anophelinae</taxon>
        <taxon>Anopheles</taxon>
    </lineage>
</organism>
<dbReference type="AlphaFoldDB" id="A0AAG5D647"/>
<evidence type="ECO:0000256" key="1">
    <source>
        <dbReference type="SAM" id="Phobius"/>
    </source>
</evidence>
<feature type="transmembrane region" description="Helical" evidence="1">
    <location>
        <begin position="57"/>
        <end position="75"/>
    </location>
</feature>
<keyword evidence="3" id="KW-1185">Reference proteome</keyword>
<accession>A0AAG5D647</accession>
<sequence>MVLPNAINFSDNIRKHAIIVGVLFTLDTIGTFVLFATWDRIPVPPEHSESFKNIQNVLLYTGGVSLLFTIIYWIGFLKRVRLCITVCLVFVVLSIVLQVIGLLGAMIELSIVNTIIMLIVLGINGYVWLVLVQLRRIMLNGFITDSGQV</sequence>
<dbReference type="EnsemblMetazoa" id="ENSAATROPT007391">
    <property type="protein sequence ID" value="ENSAATROPP006621"/>
    <property type="gene ID" value="ENSAATROPG006014"/>
</dbReference>
<evidence type="ECO:0000313" key="2">
    <source>
        <dbReference type="EnsemblMetazoa" id="ENSAATROPP006621"/>
    </source>
</evidence>
<keyword evidence="1" id="KW-0812">Transmembrane</keyword>
<evidence type="ECO:0000313" key="3">
    <source>
        <dbReference type="Proteomes" id="UP000075880"/>
    </source>
</evidence>
<dbReference type="Proteomes" id="UP000075880">
    <property type="component" value="Unassembled WGS sequence"/>
</dbReference>
<reference evidence="2" key="1">
    <citation type="submission" date="2024-04" db="UniProtKB">
        <authorList>
            <consortium name="EnsemblMetazoa"/>
        </authorList>
    </citation>
    <scope>IDENTIFICATION</scope>
    <source>
        <strain evidence="2">EBRO</strain>
    </source>
</reference>
<keyword evidence="1" id="KW-1133">Transmembrane helix</keyword>